<dbReference type="SUPFAM" id="SSF48498">
    <property type="entry name" value="Tetracyclin repressor-like, C-terminal domain"/>
    <property type="match status" value="1"/>
</dbReference>
<dbReference type="EMBL" id="CP115541">
    <property type="protein sequence ID" value="WNH51129.1"/>
    <property type="molecule type" value="Genomic_DNA"/>
</dbReference>
<dbReference type="InterPro" id="IPR036271">
    <property type="entry name" value="Tet_transcr_reg_TetR-rel_C_sf"/>
</dbReference>
<feature type="DNA-binding region" description="H-T-H motif" evidence="4">
    <location>
        <begin position="29"/>
        <end position="48"/>
    </location>
</feature>
<dbReference type="InterPro" id="IPR009057">
    <property type="entry name" value="Homeodomain-like_sf"/>
</dbReference>
<reference evidence="6 7" key="1">
    <citation type="submission" date="2022-12" db="EMBL/GenBank/DDBJ databases">
        <title>Two new species, Stenotrophomonas aracearum and Stenotrophomonas oahuensis, isolated from Anthurium (Araceae family) in Hawaii.</title>
        <authorList>
            <person name="Chunag S.C."/>
            <person name="Dobhal S."/>
            <person name="Alvarez A."/>
            <person name="Arif M."/>
        </authorList>
    </citation>
    <scope>NUCLEOTIDE SEQUENCE [LARGE SCALE GENOMIC DNA]</scope>
    <source>
        <strain evidence="6 7">A5586</strain>
    </source>
</reference>
<evidence type="ECO:0000256" key="4">
    <source>
        <dbReference type="PROSITE-ProRule" id="PRU00335"/>
    </source>
</evidence>
<dbReference type="PANTHER" id="PTHR30055:SF234">
    <property type="entry name" value="HTH-TYPE TRANSCRIPTIONAL REGULATOR BETI"/>
    <property type="match status" value="1"/>
</dbReference>
<dbReference type="PROSITE" id="PS50977">
    <property type="entry name" value="HTH_TETR_2"/>
    <property type="match status" value="1"/>
</dbReference>
<evidence type="ECO:0000256" key="1">
    <source>
        <dbReference type="ARBA" id="ARBA00023015"/>
    </source>
</evidence>
<evidence type="ECO:0000259" key="5">
    <source>
        <dbReference type="PROSITE" id="PS50977"/>
    </source>
</evidence>
<evidence type="ECO:0000256" key="3">
    <source>
        <dbReference type="ARBA" id="ARBA00023163"/>
    </source>
</evidence>
<evidence type="ECO:0000313" key="6">
    <source>
        <dbReference type="EMBL" id="WNH51129.1"/>
    </source>
</evidence>
<dbReference type="InterPro" id="IPR050109">
    <property type="entry name" value="HTH-type_TetR-like_transc_reg"/>
</dbReference>
<dbReference type="SUPFAM" id="SSF46689">
    <property type="entry name" value="Homeodomain-like"/>
    <property type="match status" value="1"/>
</dbReference>
<dbReference type="Pfam" id="PF17937">
    <property type="entry name" value="TetR_C_28"/>
    <property type="match status" value="1"/>
</dbReference>
<name>A0ABY9YJR6_9GAMM</name>
<keyword evidence="7" id="KW-1185">Reference proteome</keyword>
<dbReference type="Pfam" id="PF00440">
    <property type="entry name" value="TetR_N"/>
    <property type="match status" value="1"/>
</dbReference>
<dbReference type="PRINTS" id="PR00455">
    <property type="entry name" value="HTHTETR"/>
</dbReference>
<dbReference type="RefSeq" id="WP_311190388.1">
    <property type="nucleotide sequence ID" value="NZ_CP115541.1"/>
</dbReference>
<feature type="domain" description="HTH tetR-type" evidence="5">
    <location>
        <begin position="6"/>
        <end position="66"/>
    </location>
</feature>
<evidence type="ECO:0000313" key="7">
    <source>
        <dbReference type="Proteomes" id="UP001302072"/>
    </source>
</evidence>
<keyword evidence="3" id="KW-0804">Transcription</keyword>
<organism evidence="6 7">
    <name type="scientific">Stenotrophomonas oahuensis</name>
    <dbReference type="NCBI Taxonomy" id="3003271"/>
    <lineage>
        <taxon>Bacteria</taxon>
        <taxon>Pseudomonadati</taxon>
        <taxon>Pseudomonadota</taxon>
        <taxon>Gammaproteobacteria</taxon>
        <taxon>Lysobacterales</taxon>
        <taxon>Lysobacteraceae</taxon>
        <taxon>Stenotrophomonas</taxon>
    </lineage>
</organism>
<dbReference type="InterPro" id="IPR041479">
    <property type="entry name" value="TetR_CgmR_C"/>
</dbReference>
<dbReference type="Proteomes" id="UP001302072">
    <property type="component" value="Chromosome"/>
</dbReference>
<keyword evidence="1" id="KW-0805">Transcription regulation</keyword>
<proteinExistence type="predicted"/>
<gene>
    <name evidence="6" type="ORF">PDM29_12195</name>
</gene>
<protein>
    <submittedName>
        <fullName evidence="6">TetR/AcrR family transcriptional regulator</fullName>
    </submittedName>
</protein>
<keyword evidence="2 4" id="KW-0238">DNA-binding</keyword>
<dbReference type="PANTHER" id="PTHR30055">
    <property type="entry name" value="HTH-TYPE TRANSCRIPTIONAL REGULATOR RUTR"/>
    <property type="match status" value="1"/>
</dbReference>
<accession>A0ABY9YJR6</accession>
<dbReference type="InterPro" id="IPR001647">
    <property type="entry name" value="HTH_TetR"/>
</dbReference>
<dbReference type="Gene3D" id="1.10.357.10">
    <property type="entry name" value="Tetracycline Repressor, domain 2"/>
    <property type="match status" value="1"/>
</dbReference>
<evidence type="ECO:0000256" key="2">
    <source>
        <dbReference type="ARBA" id="ARBA00023125"/>
    </source>
</evidence>
<sequence length="184" mass="19633">MARPKSIDPQQVLDAAERVVAHVGAARLTLDAVAAEAGVSKASVVYDFGSKAGLIQAVVERAVERDNAFNREASQGFTRDAVLRGRIAAAAQPFPEAFQPVALALCAAMAQDPQLRAPIQRNQAEILAEIQSSAQQPRSALLAYLALEGLKLLESLDYVQWPAEQRAQLLQDISALVDAPPPAN</sequence>